<keyword evidence="2" id="KW-0663">Pyridoxal phosphate</keyword>
<dbReference type="InterPro" id="IPR000653">
    <property type="entry name" value="DegT/StrS_aminotransferase"/>
</dbReference>
<dbReference type="Gene3D" id="3.40.640.10">
    <property type="entry name" value="Type I PLP-dependent aspartate aminotransferase-like (Major domain)"/>
    <property type="match status" value="1"/>
</dbReference>
<dbReference type="SUPFAM" id="SSF53383">
    <property type="entry name" value="PLP-dependent transferases"/>
    <property type="match status" value="1"/>
</dbReference>
<gene>
    <name evidence="3" type="ORF">WFZ85_05325</name>
</gene>
<dbReference type="PANTHER" id="PTHR30244">
    <property type="entry name" value="TRANSAMINASE"/>
    <property type="match status" value="1"/>
</dbReference>
<dbReference type="RefSeq" id="WP_342695246.1">
    <property type="nucleotide sequence ID" value="NZ_JBCGDO010000004.1"/>
</dbReference>
<name>A0ABU9N2R8_9FLAO</name>
<dbReference type="PANTHER" id="PTHR30244:SF34">
    <property type="entry name" value="DTDP-4-AMINO-4,6-DIDEOXYGALACTOSE TRANSAMINASE"/>
    <property type="match status" value="1"/>
</dbReference>
<proteinExistence type="inferred from homology"/>
<keyword evidence="3" id="KW-0808">Transferase</keyword>
<dbReference type="GO" id="GO:0008483">
    <property type="term" value="F:transaminase activity"/>
    <property type="evidence" value="ECO:0007669"/>
    <property type="project" value="UniProtKB-KW"/>
</dbReference>
<dbReference type="InterPro" id="IPR015421">
    <property type="entry name" value="PyrdxlP-dep_Trfase_major"/>
</dbReference>
<evidence type="ECO:0000256" key="1">
    <source>
        <dbReference type="ARBA" id="ARBA00037999"/>
    </source>
</evidence>
<keyword evidence="3" id="KW-0032">Aminotransferase</keyword>
<dbReference type="Proteomes" id="UP001460072">
    <property type="component" value="Unassembled WGS sequence"/>
</dbReference>
<keyword evidence="4" id="KW-1185">Reference proteome</keyword>
<evidence type="ECO:0000313" key="3">
    <source>
        <dbReference type="EMBL" id="MEM0542025.1"/>
    </source>
</evidence>
<protein>
    <submittedName>
        <fullName evidence="3">DegT/DnrJ/EryC1/StrS family aminotransferase</fullName>
    </submittedName>
</protein>
<reference evidence="3 4" key="1">
    <citation type="submission" date="2024-03" db="EMBL/GenBank/DDBJ databases">
        <title>Two novel species of the genus Flavobacterium exhibiting potentially degradation of complex polysaccharides.</title>
        <authorList>
            <person name="Lian X."/>
        </authorList>
    </citation>
    <scope>NUCLEOTIDE SEQUENCE [LARGE SCALE GENOMIC DNA]</scope>
    <source>
        <strain evidence="4">j3</strain>
    </source>
</reference>
<dbReference type="Pfam" id="PF01041">
    <property type="entry name" value="DegT_DnrJ_EryC1"/>
    <property type="match status" value="1"/>
</dbReference>
<comment type="similarity">
    <text evidence="1 2">Belongs to the DegT/DnrJ/EryC1 family.</text>
</comment>
<comment type="caution">
    <text evidence="3">The sequence shown here is derived from an EMBL/GenBank/DDBJ whole genome shotgun (WGS) entry which is preliminary data.</text>
</comment>
<evidence type="ECO:0000313" key="4">
    <source>
        <dbReference type="Proteomes" id="UP001460072"/>
    </source>
</evidence>
<dbReference type="InterPro" id="IPR015424">
    <property type="entry name" value="PyrdxlP-dep_Trfase"/>
</dbReference>
<sequence length="306" mass="35366">MFVINPDSYLLPSYRISPFTTSFLTINQSLKDDDYCNFYFNQKFSTSNWTFTLNGREAIALALKSYNLQQDDIVTIITTSGNTYISSCVTKTIEKFCKWNHEITAKTKILFVNHEFGYPYPRMSELQLLNIPIIEDCCTTFFSQDDKSMIGKYGDFTIYSFPKFFPVQIGGVLVSNSDETINVSPFIDDKQINYIQKVVSFHLKNENELLEKRSENFSYAIQKFLTLGFTLRFEQKQNTVPSVLLLNNNGIIDDLAALKIHFTNYGIQSSVFYGEDVFFIPNHQTLSTFDIDYLYNCILAFINKKV</sequence>
<dbReference type="EMBL" id="JBCGDO010000004">
    <property type="protein sequence ID" value="MEM0542025.1"/>
    <property type="molecule type" value="Genomic_DNA"/>
</dbReference>
<organism evidence="3 4">
    <name type="scientific">Flavobacterium aureirubrum</name>
    <dbReference type="NCBI Taxonomy" id="3133147"/>
    <lineage>
        <taxon>Bacteria</taxon>
        <taxon>Pseudomonadati</taxon>
        <taxon>Bacteroidota</taxon>
        <taxon>Flavobacteriia</taxon>
        <taxon>Flavobacteriales</taxon>
        <taxon>Flavobacteriaceae</taxon>
        <taxon>Flavobacterium</taxon>
    </lineage>
</organism>
<evidence type="ECO:0000256" key="2">
    <source>
        <dbReference type="RuleBase" id="RU004508"/>
    </source>
</evidence>
<accession>A0ABU9N2R8</accession>